<dbReference type="Gene3D" id="3.40.960.10">
    <property type="entry name" value="VSR Endonuclease"/>
    <property type="match status" value="1"/>
</dbReference>
<name>A0A926I1W0_9FIRM</name>
<dbReference type="GO" id="GO:0004386">
    <property type="term" value="F:helicase activity"/>
    <property type="evidence" value="ECO:0007669"/>
    <property type="project" value="InterPro"/>
</dbReference>
<feature type="domain" description="DNA2/NAM7 helicase helicase" evidence="2">
    <location>
        <begin position="631"/>
        <end position="705"/>
    </location>
</feature>
<reference evidence="5" key="1">
    <citation type="submission" date="2020-08" db="EMBL/GenBank/DDBJ databases">
        <title>Genome public.</title>
        <authorList>
            <person name="Liu C."/>
            <person name="Sun Q."/>
        </authorList>
    </citation>
    <scope>NUCLEOTIDE SEQUENCE</scope>
    <source>
        <strain evidence="5">NSJ-32</strain>
    </source>
</reference>
<feature type="domain" description="DNA2/NAM7 helicase helicase" evidence="2">
    <location>
        <begin position="1287"/>
        <end position="1326"/>
    </location>
</feature>
<feature type="domain" description="DNA2/NAM7 helicase-like C-terminal" evidence="3">
    <location>
        <begin position="1357"/>
        <end position="1537"/>
    </location>
</feature>
<dbReference type="SUPFAM" id="SSF52540">
    <property type="entry name" value="P-loop containing nucleoside triphosphate hydrolases"/>
    <property type="match status" value="1"/>
</dbReference>
<dbReference type="InterPro" id="IPR047187">
    <property type="entry name" value="SF1_C_Upf1"/>
</dbReference>
<sequence length="1913" mass="217117">MEDQVALRGVYSATVSLAAQKNNVPLVRSLVLENQTGVDLTNLAVTVRVESEVGNSWTREIALLPAGSLLDIGEVPLRLSEAYLRELSQRTQLRLMLSVQKGDELLGQWQQPFDVLPYNEWSGVQSMPEILCAFVTPEHPRIASLVEGAQKASGRTFNGYESRDPNSVRLQMEALYQGLQEEAFQYCPLPAGALETGGQVRLCGDLHGGGTATCLEIALLYTACLERVGLHPLLVLLEGHVLPGCWLEDKSFAEWIQDDLTQITGRMEDGIHQIEVIEGTCVTSGSKLDFAAARKAAWNHLQEPAAFFLALDIHRARASGILSMDMPATAIPDAEPTMGKQQIWERHLLDLSLRNTLLNFRVTKKTIPLMISEPERLEDHLAKGREFHILERPSSWDTALRDIQLHQLHTKAGAVDVLIQSELKSGRLHAFLDEQEVQERLSALYRRAKISLEENGANTLYLALGFLKWYESPVSERVRYAPVVLIPVDLIRQTARGRFVLKMRDEDPQMNITLLEMLRQDFGIQVEGLDPLPRDDFGVDLRKVFALLRQAVHQCSRWEVEETAFLGMFSFSHFIMWNDIRNRGEDLKKNKIVASLMSGKLEWVPTVDFPNPATLDDEYSPADIAVPISADSSQLAAICAAGQDKSFVLHGPPGTGKSQTITNIIANALYQGKSVLFIAEKMAALSVVQKRLEAIGLAPFCLELHSNKAKKKDVLEQLRQTLEIGRVKPQDEYRTQAVRLARQRKKLNSYVKALHQKRRYGFSLYEAIARYEQYKDAPAGIDFAGRIPEDFSWETFQAWEDAVRDLQAAWKLCGMPGEHPLREMTISAYSRASRDRIKKMIAELRQDLQICGEGWNAVEEYLGLPSRHLSHGQMGKTASYLEEILSSDYISPDMLRRQDLSGWRESIAQVCQWGALRDAAREELEETFEDTVFQLDEASLAKTWKMAEASWFLPRWIKQRRVYKVFKLASRTPKAYKKERTPESLAVLHEFWDKEGLVQERQGEWRQLFGDAWKDGRPDWKSLEAMFDTAQDLQELAVQIEPDQGGHTLLQRTAERALQNLDVFRRQTGGCILELTRAWLHIAEMEEQLSDEAGIDFKQLHQQENAWVPSALEMAERWQSGIGGLRDWCGWNRACEQATGIGLGAVVDAIVHGQLQAGTALESFYQGFYLTCAQEIADEVECLRNFNGPLFEEAIAKYRDTTKRFEQLTRSELAAKLSAKIPHLQSGVSVADSSEIGILQRAIKSGGRMMPIRRLFEKIPNLLRKLCPCMLMSPISVAQYIDPTYPPFDLIVFDEASQLPTCEAAGAIARGKSVIIVGDPKQLPPTNFFAAGQMDEDNMEQEDLESILDDCLAIAMPQEHLLWHYRSRHESLIAFSNRQFYENRLLTFPSPNDRISKVKLVEVEGYYDRGRSRQNLEEARAVVEEIIRRLQDPVLSRQSIGVVTFSSVQQNLIDDMLWEAFSERPELEELNDNAEEPIFIKNLENVQGDERDVILFSIGYGPDKEGKVALNFGPLNRTGGWRRLNVAVSRARYEMIVYSVLQPEQIDLSRTMAEGVIGLKAFLEYAKRGKRALPAPEEPVSKENEALLRLIANQIAQRGYQVRTSVGTSQYRIDIGVIHPKRPEEYILAILLDGSRYRDTKTSRDRNLLQISVLRSLGWHVHRLWILDWWENEGEQLNQIERHIHEILRVEAEKGIKHATIRPGVKEVKTEFETFDQEETALPNGLEEYRIEELQEAGSPDEFYDSENNELILSQAEQILEIEGPISEDNLCRRLMGAWGIQRLSARVEARFQEIRALGAWVRTTGMGVTYYWAKGMNPRQYTGFRVPPSEQGEELRRDLDDIAPEELAAAVRFLLEQQVSLPRSDLVREICRLFGFARTSPAIEEKVMLGVKKAVDLGYVTLEETGRVVYRQ</sequence>
<evidence type="ECO:0000313" key="6">
    <source>
        <dbReference type="Proteomes" id="UP000657006"/>
    </source>
</evidence>
<organism evidence="5 6">
    <name type="scientific">Bianquea renquensis</name>
    <dbReference type="NCBI Taxonomy" id="2763661"/>
    <lineage>
        <taxon>Bacteria</taxon>
        <taxon>Bacillati</taxon>
        <taxon>Bacillota</taxon>
        <taxon>Clostridia</taxon>
        <taxon>Eubacteriales</taxon>
        <taxon>Bianqueaceae</taxon>
        <taxon>Bianquea</taxon>
    </lineage>
</organism>
<dbReference type="Pfam" id="PF13086">
    <property type="entry name" value="AAA_11"/>
    <property type="match status" value="2"/>
</dbReference>
<dbReference type="InterPro" id="IPR041679">
    <property type="entry name" value="DNA2/NAM7-like_C"/>
</dbReference>
<dbReference type="Gene3D" id="3.40.50.300">
    <property type="entry name" value="P-loop containing nucleotide triphosphate hydrolases"/>
    <property type="match status" value="3"/>
</dbReference>
<dbReference type="Pfam" id="PF11784">
    <property type="entry name" value="DUF3320"/>
    <property type="match status" value="1"/>
</dbReference>
<evidence type="ECO:0000259" key="2">
    <source>
        <dbReference type="Pfam" id="PF13086"/>
    </source>
</evidence>
<dbReference type="InterPro" id="IPR041677">
    <property type="entry name" value="DNA2/NAM7_AAA_11"/>
</dbReference>
<dbReference type="PANTHER" id="PTHR10887:SF530">
    <property type="entry name" value="SUPERFAMILY I DNA HELICASES"/>
    <property type="match status" value="1"/>
</dbReference>
<accession>A0A926I1W0</accession>
<feature type="domain" description="DUF3320" evidence="1">
    <location>
        <begin position="1741"/>
        <end position="1789"/>
    </location>
</feature>
<feature type="domain" description="Restriction endonuclease type II-like" evidence="4">
    <location>
        <begin position="1591"/>
        <end position="1684"/>
    </location>
</feature>
<evidence type="ECO:0000259" key="1">
    <source>
        <dbReference type="Pfam" id="PF11784"/>
    </source>
</evidence>
<keyword evidence="6" id="KW-1185">Reference proteome</keyword>
<dbReference type="InterPro" id="IPR045055">
    <property type="entry name" value="DNA2/NAM7-like"/>
</dbReference>
<dbReference type="InterPro" id="IPR049468">
    <property type="entry name" value="Restrct_endonuc-II-like_dom"/>
</dbReference>
<dbReference type="EMBL" id="JACRSQ010000011">
    <property type="protein sequence ID" value="MBC8543680.1"/>
    <property type="molecule type" value="Genomic_DNA"/>
</dbReference>
<dbReference type="InterPro" id="IPR021754">
    <property type="entry name" value="DUF3320"/>
</dbReference>
<dbReference type="Proteomes" id="UP000657006">
    <property type="component" value="Unassembled WGS sequence"/>
</dbReference>
<dbReference type="CDD" id="cd18808">
    <property type="entry name" value="SF1_C_Upf1"/>
    <property type="match status" value="1"/>
</dbReference>
<dbReference type="RefSeq" id="WP_177717925.1">
    <property type="nucleotide sequence ID" value="NZ_JACRSQ010000011.1"/>
</dbReference>
<dbReference type="SUPFAM" id="SSF52980">
    <property type="entry name" value="Restriction endonuclease-like"/>
    <property type="match status" value="1"/>
</dbReference>
<proteinExistence type="predicted"/>
<protein>
    <submittedName>
        <fullName evidence="5">DUF3320 domain-containing protein</fullName>
    </submittedName>
</protein>
<evidence type="ECO:0000259" key="4">
    <source>
        <dbReference type="Pfam" id="PF18741"/>
    </source>
</evidence>
<evidence type="ECO:0000259" key="3">
    <source>
        <dbReference type="Pfam" id="PF13087"/>
    </source>
</evidence>
<dbReference type="InterPro" id="IPR025103">
    <property type="entry name" value="DUF4011"/>
</dbReference>
<dbReference type="Pfam" id="PF18741">
    <property type="entry name" value="MTES_1575"/>
    <property type="match status" value="1"/>
</dbReference>
<dbReference type="InterPro" id="IPR011335">
    <property type="entry name" value="Restrct_endonuc-II-like"/>
</dbReference>
<dbReference type="PANTHER" id="PTHR10887">
    <property type="entry name" value="DNA2/NAM7 HELICASE FAMILY"/>
    <property type="match status" value="1"/>
</dbReference>
<dbReference type="FunFam" id="3.40.50.300:FF:002063">
    <property type="entry name" value="DNA helicase related protein"/>
    <property type="match status" value="1"/>
</dbReference>
<evidence type="ECO:0000313" key="5">
    <source>
        <dbReference type="EMBL" id="MBC8543680.1"/>
    </source>
</evidence>
<dbReference type="Pfam" id="PF13195">
    <property type="entry name" value="DUF4011"/>
    <property type="match status" value="1"/>
</dbReference>
<comment type="caution">
    <text evidence="5">The sequence shown here is derived from an EMBL/GenBank/DDBJ whole genome shotgun (WGS) entry which is preliminary data.</text>
</comment>
<dbReference type="InterPro" id="IPR027417">
    <property type="entry name" value="P-loop_NTPase"/>
</dbReference>
<dbReference type="Pfam" id="PF13087">
    <property type="entry name" value="AAA_12"/>
    <property type="match status" value="1"/>
</dbReference>
<gene>
    <name evidence="5" type="ORF">H8730_08995</name>
</gene>